<name>G4ZLE3_PHYSP</name>
<accession>G4ZLE3</accession>
<proteinExistence type="predicted"/>
<sequence>MVDFNRWLLEVLADTRSEGIVWGPSYGENPWLALEEREPQPEDPEIEEAFTLDAANTIQLLRASREHYMMCCDSLRQTNKDLTMQLEHLKMQLKGALSLAFESQRNLQREKELAALREQRPVLKVRFADYLYITQQDPRRGHPSQEIANAFRTLEGLSSLSFEEAPAGDPTPANDVDEDASEADVEVDDSSEPEDAEVTTSTSVDQAEPVVKPISGDEQESSEQQATQLLKPLDSISSGRDYQQLVQLNTSEEENGSWYRQALGRLKTERDQRRRLRKPSKKTTEAPSSMMRKVEVEAASLKLYKPLAFKELAATRDPAHDASESTWYRKALQLLKAERKQRVSLRDRAESFSSTISIVD</sequence>
<dbReference type="EMBL" id="JH159155">
    <property type="protein sequence ID" value="EGZ16225.1"/>
    <property type="molecule type" value="Genomic_DNA"/>
</dbReference>
<dbReference type="PANTHER" id="PTHR36535">
    <property type="entry name" value="YALI0E30327P"/>
    <property type="match status" value="1"/>
</dbReference>
<feature type="compositionally biased region" description="Acidic residues" evidence="1">
    <location>
        <begin position="175"/>
        <end position="197"/>
    </location>
</feature>
<dbReference type="SMR" id="G4ZLE3"/>
<gene>
    <name evidence="2" type="ORF">PHYSODRAFT_302548</name>
</gene>
<evidence type="ECO:0000256" key="1">
    <source>
        <dbReference type="SAM" id="MobiDB-lite"/>
    </source>
</evidence>
<organism evidence="2 3">
    <name type="scientific">Phytophthora sojae (strain P6497)</name>
    <name type="common">Soybean stem and root rot agent</name>
    <name type="synonym">Phytophthora megasperma f. sp. glycines</name>
    <dbReference type="NCBI Taxonomy" id="1094619"/>
    <lineage>
        <taxon>Eukaryota</taxon>
        <taxon>Sar</taxon>
        <taxon>Stramenopiles</taxon>
        <taxon>Oomycota</taxon>
        <taxon>Peronosporomycetes</taxon>
        <taxon>Peronosporales</taxon>
        <taxon>Peronosporaceae</taxon>
        <taxon>Phytophthora</taxon>
    </lineage>
</organism>
<dbReference type="RefSeq" id="XP_009529974.1">
    <property type="nucleotide sequence ID" value="XM_009531679.1"/>
</dbReference>
<dbReference type="AlphaFoldDB" id="G4ZLE3"/>
<keyword evidence="3" id="KW-1185">Reference proteome</keyword>
<reference evidence="2 3" key="1">
    <citation type="journal article" date="2006" name="Science">
        <title>Phytophthora genome sequences uncover evolutionary origins and mechanisms of pathogenesis.</title>
        <authorList>
            <person name="Tyler B.M."/>
            <person name="Tripathy S."/>
            <person name="Zhang X."/>
            <person name="Dehal P."/>
            <person name="Jiang R.H."/>
            <person name="Aerts A."/>
            <person name="Arredondo F.D."/>
            <person name="Baxter L."/>
            <person name="Bensasson D."/>
            <person name="Beynon J.L."/>
            <person name="Chapman J."/>
            <person name="Damasceno C.M."/>
            <person name="Dorrance A.E."/>
            <person name="Dou D."/>
            <person name="Dickerman A.W."/>
            <person name="Dubchak I.L."/>
            <person name="Garbelotto M."/>
            <person name="Gijzen M."/>
            <person name="Gordon S.G."/>
            <person name="Govers F."/>
            <person name="Grunwald N.J."/>
            <person name="Huang W."/>
            <person name="Ivors K.L."/>
            <person name="Jones R.W."/>
            <person name="Kamoun S."/>
            <person name="Krampis K."/>
            <person name="Lamour K.H."/>
            <person name="Lee M.K."/>
            <person name="McDonald W.H."/>
            <person name="Medina M."/>
            <person name="Meijer H.J."/>
            <person name="Nordberg E.K."/>
            <person name="Maclean D.J."/>
            <person name="Ospina-Giraldo M.D."/>
            <person name="Morris P.F."/>
            <person name="Phuntumart V."/>
            <person name="Putnam N.H."/>
            <person name="Rash S."/>
            <person name="Rose J.K."/>
            <person name="Sakihama Y."/>
            <person name="Salamov A.A."/>
            <person name="Savidor A."/>
            <person name="Scheuring C.F."/>
            <person name="Smith B.M."/>
            <person name="Sobral B.W."/>
            <person name="Terry A."/>
            <person name="Torto-Alalibo T.A."/>
            <person name="Win J."/>
            <person name="Xu Z."/>
            <person name="Zhang H."/>
            <person name="Grigoriev I.V."/>
            <person name="Rokhsar D.S."/>
            <person name="Boore J.L."/>
        </authorList>
    </citation>
    <scope>NUCLEOTIDE SEQUENCE [LARGE SCALE GENOMIC DNA]</scope>
    <source>
        <strain evidence="2 3">P6497</strain>
    </source>
</reference>
<feature type="region of interest" description="Disordered" evidence="1">
    <location>
        <begin position="262"/>
        <end position="291"/>
    </location>
</feature>
<dbReference type="Proteomes" id="UP000002640">
    <property type="component" value="Unassembled WGS sequence"/>
</dbReference>
<evidence type="ECO:0000313" key="2">
    <source>
        <dbReference type="EMBL" id="EGZ16225.1"/>
    </source>
</evidence>
<dbReference type="KEGG" id="psoj:PHYSODRAFT_302548"/>
<feature type="region of interest" description="Disordered" evidence="1">
    <location>
        <begin position="162"/>
        <end position="226"/>
    </location>
</feature>
<dbReference type="InParanoid" id="G4ZLE3"/>
<evidence type="ECO:0000313" key="3">
    <source>
        <dbReference type="Proteomes" id="UP000002640"/>
    </source>
</evidence>
<dbReference type="GeneID" id="20642151"/>
<dbReference type="PANTHER" id="PTHR36535:SF1">
    <property type="entry name" value="DUF1772 DOMAIN-CONTAINING PROTEIN"/>
    <property type="match status" value="1"/>
</dbReference>
<protein>
    <submittedName>
        <fullName evidence="2">Uncharacterized protein</fullName>
    </submittedName>
</protein>
<dbReference type="OMA" id="SYGENPW"/>